<evidence type="ECO:0000256" key="9">
    <source>
        <dbReference type="ARBA" id="ARBA00023136"/>
    </source>
</evidence>
<comment type="similarity">
    <text evidence="2">Belongs to the cytochrome P450 family.</text>
</comment>
<accession>A0AAV8P2U0</accession>
<evidence type="ECO:0000313" key="12">
    <source>
        <dbReference type="Proteomes" id="UP001222027"/>
    </source>
</evidence>
<evidence type="ECO:0000313" key="11">
    <source>
        <dbReference type="EMBL" id="KAJ8460011.1"/>
    </source>
</evidence>
<dbReference type="GO" id="GO:0016020">
    <property type="term" value="C:membrane"/>
    <property type="evidence" value="ECO:0007669"/>
    <property type="project" value="UniProtKB-SubCell"/>
</dbReference>
<keyword evidence="12" id="KW-1185">Reference proteome</keyword>
<evidence type="ECO:0000256" key="6">
    <source>
        <dbReference type="ARBA" id="ARBA00022989"/>
    </source>
</evidence>
<dbReference type="InterPro" id="IPR050651">
    <property type="entry name" value="Plant_Cytochrome_P450_Monoox"/>
</dbReference>
<evidence type="ECO:0000256" key="7">
    <source>
        <dbReference type="ARBA" id="ARBA00023002"/>
    </source>
</evidence>
<reference evidence="11 12" key="1">
    <citation type="submission" date="2022-12" db="EMBL/GenBank/DDBJ databases">
        <title>Chromosome-scale assembly of the Ensete ventricosum genome.</title>
        <authorList>
            <person name="Dussert Y."/>
            <person name="Stocks J."/>
            <person name="Wendawek A."/>
            <person name="Woldeyes F."/>
            <person name="Nichols R.A."/>
            <person name="Borrell J.S."/>
        </authorList>
    </citation>
    <scope>NUCLEOTIDE SEQUENCE [LARGE SCALE GENOMIC DNA]</scope>
    <source>
        <strain evidence="12">cv. Maze</strain>
        <tissue evidence="11">Seeds</tissue>
    </source>
</reference>
<keyword evidence="4" id="KW-0812">Transmembrane</keyword>
<evidence type="ECO:0000256" key="4">
    <source>
        <dbReference type="ARBA" id="ARBA00022692"/>
    </source>
</evidence>
<gene>
    <name evidence="11" type="ORF">OPV22_032937</name>
</gene>
<dbReference type="GO" id="GO:0005506">
    <property type="term" value="F:iron ion binding"/>
    <property type="evidence" value="ECO:0007669"/>
    <property type="project" value="InterPro"/>
</dbReference>
<evidence type="ECO:0000256" key="1">
    <source>
        <dbReference type="ARBA" id="ARBA00004167"/>
    </source>
</evidence>
<dbReference type="AlphaFoldDB" id="A0AAV8P2U0"/>
<keyword evidence="9" id="KW-0472">Membrane</keyword>
<dbReference type="SUPFAM" id="SSF48264">
    <property type="entry name" value="Cytochrome P450"/>
    <property type="match status" value="1"/>
</dbReference>
<sequence length="155" mass="17536">MGLAPYGSLWRDLRRITTLHFFSSGSLRSFFSIRPDKVRSLARHLFLEHAGHSRSPRRVEMKSRLFDLTYNIIARLVEAPGEESTDQPWHLLKMVRESFLVGRVVLAGEAPAQRHHQTSSGRDDAAVEGEEDGDGRRTVIDVMLSPLESDPNSKL</sequence>
<dbReference type="InterPro" id="IPR036396">
    <property type="entry name" value="Cyt_P450_sf"/>
</dbReference>
<keyword evidence="7" id="KW-0560">Oxidoreductase</keyword>
<dbReference type="GO" id="GO:0016705">
    <property type="term" value="F:oxidoreductase activity, acting on paired donors, with incorporation or reduction of molecular oxygen"/>
    <property type="evidence" value="ECO:0007669"/>
    <property type="project" value="InterPro"/>
</dbReference>
<keyword evidence="8" id="KW-0408">Iron</keyword>
<protein>
    <submittedName>
        <fullName evidence="11">Uncharacterized protein</fullName>
    </submittedName>
</protein>
<keyword evidence="3" id="KW-0349">Heme</keyword>
<dbReference type="PANTHER" id="PTHR47947:SF62">
    <property type="entry name" value="CYTOCHROME P450, FAMILY 81, SUBFAMILY D, POLYPEPTIDE 5"/>
    <property type="match status" value="1"/>
</dbReference>
<dbReference type="EMBL" id="JAQQAF010000009">
    <property type="protein sequence ID" value="KAJ8460011.1"/>
    <property type="molecule type" value="Genomic_DNA"/>
</dbReference>
<feature type="region of interest" description="Disordered" evidence="10">
    <location>
        <begin position="110"/>
        <end position="155"/>
    </location>
</feature>
<comment type="subcellular location">
    <subcellularLocation>
        <location evidence="1">Membrane</location>
        <topology evidence="1">Single-pass membrane protein</topology>
    </subcellularLocation>
</comment>
<name>A0AAV8P2U0_ENSVE</name>
<keyword evidence="6" id="KW-1133">Transmembrane helix</keyword>
<evidence type="ECO:0000256" key="10">
    <source>
        <dbReference type="SAM" id="MobiDB-lite"/>
    </source>
</evidence>
<organism evidence="11 12">
    <name type="scientific">Ensete ventricosum</name>
    <name type="common">Abyssinian banana</name>
    <name type="synonym">Musa ensete</name>
    <dbReference type="NCBI Taxonomy" id="4639"/>
    <lineage>
        <taxon>Eukaryota</taxon>
        <taxon>Viridiplantae</taxon>
        <taxon>Streptophyta</taxon>
        <taxon>Embryophyta</taxon>
        <taxon>Tracheophyta</taxon>
        <taxon>Spermatophyta</taxon>
        <taxon>Magnoliopsida</taxon>
        <taxon>Liliopsida</taxon>
        <taxon>Zingiberales</taxon>
        <taxon>Musaceae</taxon>
        <taxon>Ensete</taxon>
    </lineage>
</organism>
<proteinExistence type="inferred from homology"/>
<evidence type="ECO:0000256" key="2">
    <source>
        <dbReference type="ARBA" id="ARBA00010617"/>
    </source>
</evidence>
<evidence type="ECO:0000256" key="3">
    <source>
        <dbReference type="ARBA" id="ARBA00022617"/>
    </source>
</evidence>
<dbReference type="GO" id="GO:0020037">
    <property type="term" value="F:heme binding"/>
    <property type="evidence" value="ECO:0007669"/>
    <property type="project" value="InterPro"/>
</dbReference>
<evidence type="ECO:0000256" key="5">
    <source>
        <dbReference type="ARBA" id="ARBA00022723"/>
    </source>
</evidence>
<dbReference type="PANTHER" id="PTHR47947">
    <property type="entry name" value="CYTOCHROME P450 82C3-RELATED"/>
    <property type="match status" value="1"/>
</dbReference>
<dbReference type="Gene3D" id="1.10.630.10">
    <property type="entry name" value="Cytochrome P450"/>
    <property type="match status" value="1"/>
</dbReference>
<keyword evidence="5" id="KW-0479">Metal-binding</keyword>
<evidence type="ECO:0000256" key="8">
    <source>
        <dbReference type="ARBA" id="ARBA00023004"/>
    </source>
</evidence>
<comment type="caution">
    <text evidence="11">The sequence shown here is derived from an EMBL/GenBank/DDBJ whole genome shotgun (WGS) entry which is preliminary data.</text>
</comment>
<dbReference type="Proteomes" id="UP001222027">
    <property type="component" value="Unassembled WGS sequence"/>
</dbReference>
<dbReference type="GO" id="GO:0004497">
    <property type="term" value="F:monooxygenase activity"/>
    <property type="evidence" value="ECO:0007669"/>
    <property type="project" value="InterPro"/>
</dbReference>